<gene>
    <name evidence="3" type="ORF">A2V81_03305</name>
</gene>
<dbReference type="STRING" id="1817814.A2V81_03305"/>
<name>A0A1F4XJF3_9BACT</name>
<feature type="region of interest" description="Disordered" evidence="1">
    <location>
        <begin position="376"/>
        <end position="412"/>
    </location>
</feature>
<feature type="region of interest" description="Disordered" evidence="1">
    <location>
        <begin position="486"/>
        <end position="516"/>
    </location>
</feature>
<keyword evidence="2" id="KW-0472">Membrane</keyword>
<feature type="compositionally biased region" description="Pro residues" evidence="1">
    <location>
        <begin position="606"/>
        <end position="618"/>
    </location>
</feature>
<evidence type="ECO:0000256" key="1">
    <source>
        <dbReference type="SAM" id="MobiDB-lite"/>
    </source>
</evidence>
<feature type="compositionally biased region" description="Basic and acidic residues" evidence="1">
    <location>
        <begin position="386"/>
        <end position="399"/>
    </location>
</feature>
<feature type="region of interest" description="Disordered" evidence="1">
    <location>
        <begin position="528"/>
        <end position="627"/>
    </location>
</feature>
<sequence length="738" mass="75057">MSKIAKLLSVIVILVLIAGFFWWYQYGQVQAMVFDKDQTFTETLTIPATTNGVVKNNATLNFEKDLIVDGKLSCDTGRIRLNVKGTLTINNTLQCNRPDILSEDDIGQGIIIVASNVNISKDAMIGSNGHVQVVTDASKLATDQGAIDKLYEDAGTYESGKLHIGPFTPLEQIPANAPGRPLTYDSRAGLSKGLINQALTVPFIPQANAAAPQPATDAEGNPVAGTVRIGGTWVIGGNPPGLPPARLDVPTPPKNIKKIILNFDFGKDNNVTIQNFELHGPNGNNGQDSNKESCNANGTNGSNALRFNVYAGNLTVSNFNLHLGSGGDGGMAETTDDCEDAKAKGGNGGEAGNFRMVAEETFNITGALNIYPGKGGKGGDATAHGKKGEDAACKPEKGGDATANGGAGGDNKKVLVATGTINGKDNITIGMMTGGNGGDATANGGDGGNASDKGCAGADGGKATATAGKGGDTTCAKFPCTGGDGGDANAKPGNGGNGGLGSPKDPGGNGGKGGNAVAKEGAFGIGKTANGREGVIQSQTGGNGGNGGDGCGPGTGGKGGSGKPDGQKGADGKNLCIEEPKKETSVTSPPSEPAQLIVPTTTPTPSTEPIPTETPTPTEPTSTPTETPFIRVNVNDIIFLHAIGTTDCPQNIGTINLKASAPANAKYIRIATKLPQWLSINVTEGGLVANVTFTCSLQNYDSQTLTKSIQGEIISDGGEVIGEFSFNVTGKIQATEEF</sequence>
<feature type="compositionally biased region" description="Basic and acidic residues" evidence="1">
    <location>
        <begin position="565"/>
        <end position="584"/>
    </location>
</feature>
<evidence type="ECO:0000313" key="4">
    <source>
        <dbReference type="Proteomes" id="UP000177614"/>
    </source>
</evidence>
<feature type="transmembrane region" description="Helical" evidence="2">
    <location>
        <begin position="7"/>
        <end position="24"/>
    </location>
</feature>
<dbReference type="EMBL" id="MEWR01000017">
    <property type="protein sequence ID" value="OGC81841.1"/>
    <property type="molecule type" value="Genomic_DNA"/>
</dbReference>
<keyword evidence="2" id="KW-0812">Transmembrane</keyword>
<proteinExistence type="predicted"/>
<evidence type="ECO:0000313" key="3">
    <source>
        <dbReference type="EMBL" id="OGC81841.1"/>
    </source>
</evidence>
<comment type="caution">
    <text evidence="3">The sequence shown here is derived from an EMBL/GenBank/DDBJ whole genome shotgun (WGS) entry which is preliminary data.</text>
</comment>
<dbReference type="AlphaFoldDB" id="A0A1F4XJF3"/>
<evidence type="ECO:0000256" key="2">
    <source>
        <dbReference type="SAM" id="Phobius"/>
    </source>
</evidence>
<keyword evidence="2" id="KW-1133">Transmembrane helix</keyword>
<feature type="compositionally biased region" description="Gly residues" evidence="1">
    <location>
        <begin position="541"/>
        <end position="563"/>
    </location>
</feature>
<protein>
    <submittedName>
        <fullName evidence="3">Uncharacterized protein</fullName>
    </submittedName>
</protein>
<feature type="compositionally biased region" description="Gly residues" evidence="1">
    <location>
        <begin position="493"/>
        <end position="514"/>
    </location>
</feature>
<dbReference type="Proteomes" id="UP000177614">
    <property type="component" value="Unassembled WGS sequence"/>
</dbReference>
<organism evidence="3 4">
    <name type="scientific">Candidatus Abawacabacteria bacterium RBG_16_42_10</name>
    <dbReference type="NCBI Taxonomy" id="1817814"/>
    <lineage>
        <taxon>Bacteria</taxon>
        <taxon>Candidatus Abawacaibacteriota</taxon>
    </lineage>
</organism>
<accession>A0A1F4XJF3</accession>
<reference evidence="3 4" key="1">
    <citation type="journal article" date="2016" name="Nat. Commun.">
        <title>Thousands of microbial genomes shed light on interconnected biogeochemical processes in an aquifer system.</title>
        <authorList>
            <person name="Anantharaman K."/>
            <person name="Brown C.T."/>
            <person name="Hug L.A."/>
            <person name="Sharon I."/>
            <person name="Castelle C.J."/>
            <person name="Probst A.J."/>
            <person name="Thomas B.C."/>
            <person name="Singh A."/>
            <person name="Wilkins M.J."/>
            <person name="Karaoz U."/>
            <person name="Brodie E.L."/>
            <person name="Williams K.H."/>
            <person name="Hubbard S.S."/>
            <person name="Banfield J.F."/>
        </authorList>
    </citation>
    <scope>NUCLEOTIDE SEQUENCE [LARGE SCALE GENOMIC DNA]</scope>
</reference>